<dbReference type="AlphaFoldDB" id="A0A4S1CGU8"/>
<dbReference type="InterPro" id="IPR036397">
    <property type="entry name" value="RNaseH_sf"/>
</dbReference>
<dbReference type="InterPro" id="IPR012337">
    <property type="entry name" value="RNaseH-like_sf"/>
</dbReference>
<dbReference type="Proteomes" id="UP000306416">
    <property type="component" value="Unassembled WGS sequence"/>
</dbReference>
<sequence>MKTMPVLNTIKKRLSAFALGVVDLVVRFKRTTEKMFLPWDKWVKPEGSIAREKLFSRFPRYLKEPAGSVRCGEGWYPLVWDLCTAIEAMEHLGMPRIGHFKAEERLGGLFVRVESGSFIVKELARDAEHRAAAICEECGEPGSLQLGHGFAKTLCQLHAAQRKPHKVKTVPIPENLATQRPKLLFLDTEFTDFDYPQLISIALVAESGESYYAELENGWSREGCSAFVVEKVLPQLTGGEFFQESGYAARRLREWLAGFGVPIRVVTDAPGYDWVLMLDLLHHELPPNLYPTPLNFYSESLPELRPLLKQAHDDACRDLSPHHALQDAEALREAWEVMKEHLHPAILRQYLKL</sequence>
<organism evidence="1 2">
    <name type="scientific">Geomonas terrae</name>
    <dbReference type="NCBI Taxonomy" id="2562681"/>
    <lineage>
        <taxon>Bacteria</taxon>
        <taxon>Pseudomonadati</taxon>
        <taxon>Thermodesulfobacteriota</taxon>
        <taxon>Desulfuromonadia</taxon>
        <taxon>Geobacterales</taxon>
        <taxon>Geobacteraceae</taxon>
        <taxon>Geomonas</taxon>
    </lineage>
</organism>
<gene>
    <name evidence="1" type="ORF">E4633_09830</name>
</gene>
<reference evidence="1 2" key="1">
    <citation type="submission" date="2019-04" db="EMBL/GenBank/DDBJ databases">
        <title>Geobacter oryzae sp. nov., ferric-reducing bacteria isolated from paddy soil.</title>
        <authorList>
            <person name="Xu Z."/>
            <person name="Masuda Y."/>
            <person name="Itoh H."/>
            <person name="Senoo K."/>
        </authorList>
    </citation>
    <scope>NUCLEOTIDE SEQUENCE [LARGE SCALE GENOMIC DNA]</scope>
    <source>
        <strain evidence="1 2">Red111</strain>
    </source>
</reference>
<dbReference type="SUPFAM" id="SSF53098">
    <property type="entry name" value="Ribonuclease H-like"/>
    <property type="match status" value="1"/>
</dbReference>
<evidence type="ECO:0000313" key="1">
    <source>
        <dbReference type="EMBL" id="TGU72593.1"/>
    </source>
</evidence>
<comment type="caution">
    <text evidence="1">The sequence shown here is derived from an EMBL/GenBank/DDBJ whole genome shotgun (WGS) entry which is preliminary data.</text>
</comment>
<accession>A0A4S1CGU8</accession>
<dbReference type="Gene3D" id="3.30.420.10">
    <property type="entry name" value="Ribonuclease H-like superfamily/Ribonuclease H"/>
    <property type="match status" value="1"/>
</dbReference>
<protein>
    <submittedName>
        <fullName evidence="1">Uncharacterized protein</fullName>
    </submittedName>
</protein>
<dbReference type="RefSeq" id="WP_135870068.1">
    <property type="nucleotide sequence ID" value="NZ_SRSC01000002.1"/>
</dbReference>
<dbReference type="GO" id="GO:0003676">
    <property type="term" value="F:nucleic acid binding"/>
    <property type="evidence" value="ECO:0007669"/>
    <property type="project" value="InterPro"/>
</dbReference>
<name>A0A4S1CGU8_9BACT</name>
<keyword evidence="2" id="KW-1185">Reference proteome</keyword>
<evidence type="ECO:0000313" key="2">
    <source>
        <dbReference type="Proteomes" id="UP000306416"/>
    </source>
</evidence>
<dbReference type="EMBL" id="SRSC01000002">
    <property type="protein sequence ID" value="TGU72593.1"/>
    <property type="molecule type" value="Genomic_DNA"/>
</dbReference>
<proteinExistence type="predicted"/>